<proteinExistence type="predicted"/>
<reference evidence="2 5" key="2">
    <citation type="submission" date="2021-03" db="EMBL/GenBank/DDBJ databases">
        <title>Antimicrobial resistance genes in bacteria isolated from Japanese honey, and their potential for conferring macrolide and lincosamide resistance in the American foulbrood pathogen Paenibacillus larvae.</title>
        <authorList>
            <person name="Okamoto M."/>
            <person name="Kumagai M."/>
            <person name="Kanamori H."/>
            <person name="Takamatsu D."/>
        </authorList>
    </citation>
    <scope>NUCLEOTIDE SEQUENCE [LARGE SCALE GENOMIC DNA]</scope>
    <source>
        <strain evidence="2 5">J6TS1</strain>
    </source>
</reference>
<evidence type="ECO:0000256" key="1">
    <source>
        <dbReference type="SAM" id="Phobius"/>
    </source>
</evidence>
<feature type="transmembrane region" description="Helical" evidence="1">
    <location>
        <begin position="90"/>
        <end position="111"/>
    </location>
</feature>
<dbReference type="RefSeq" id="WP_120118950.1">
    <property type="nucleotide sequence ID" value="NZ_QYTW02000039.1"/>
</dbReference>
<feature type="transmembrane region" description="Helical" evidence="1">
    <location>
        <begin position="156"/>
        <end position="175"/>
    </location>
</feature>
<feature type="transmembrane region" description="Helical" evidence="1">
    <location>
        <begin position="123"/>
        <end position="144"/>
    </location>
</feature>
<dbReference type="Proteomes" id="UP000287296">
    <property type="component" value="Unassembled WGS sequence"/>
</dbReference>
<dbReference type="OrthoDB" id="1749390at2"/>
<organism evidence="3 4">
    <name type="scientific">Siminovitchia terrae</name>
    <name type="common">Bacillus terrae</name>
    <dbReference type="NCBI Taxonomy" id="1914933"/>
    <lineage>
        <taxon>Bacteria</taxon>
        <taxon>Bacillati</taxon>
        <taxon>Bacillota</taxon>
        <taxon>Bacilli</taxon>
        <taxon>Bacillales</taxon>
        <taxon>Bacillaceae</taxon>
        <taxon>Siminovitchia</taxon>
    </lineage>
</organism>
<sequence>MKGFSNFGKIAIVNMRHFFLLSLLFTLLFEGFLLYQFGVFQLNSRTVHKVFEMFLPLLGIVWMSSICLPEQTRDIEAVVRIRKISYWQVLVLRLMISTSFIVLAILLYSGILQWNSTVISGKVLFATIVNALFLGSIGCLVHAVTRQSTTSLMIPILFYLLNFFLPKELGVLYLFDLDAERWWMVGVTIVLYTLALLRKS</sequence>
<evidence type="ECO:0000313" key="5">
    <source>
        <dbReference type="Proteomes" id="UP000680670"/>
    </source>
</evidence>
<dbReference type="EMBL" id="BORJ01000001">
    <property type="protein sequence ID" value="GIN94277.1"/>
    <property type="molecule type" value="Genomic_DNA"/>
</dbReference>
<reference evidence="3 4" key="1">
    <citation type="submission" date="2018-12" db="EMBL/GenBank/DDBJ databases">
        <authorList>
            <person name="Sun L."/>
            <person name="Chen Z."/>
        </authorList>
    </citation>
    <scope>NUCLEOTIDE SEQUENCE [LARGE SCALE GENOMIC DNA]</scope>
    <source>
        <strain evidence="3 4">LMG 29736</strain>
    </source>
</reference>
<dbReference type="Proteomes" id="UP000680670">
    <property type="component" value="Unassembled WGS sequence"/>
</dbReference>
<feature type="transmembrane region" description="Helical" evidence="1">
    <location>
        <begin position="50"/>
        <end position="69"/>
    </location>
</feature>
<feature type="transmembrane region" description="Helical" evidence="1">
    <location>
        <begin position="181"/>
        <end position="197"/>
    </location>
</feature>
<dbReference type="AlphaFoldDB" id="A0A429X1X3"/>
<keyword evidence="1" id="KW-1133">Transmembrane helix</keyword>
<name>A0A429X1X3_SIMTE</name>
<accession>A0A429X1X3</accession>
<evidence type="ECO:0000313" key="2">
    <source>
        <dbReference type="EMBL" id="GIN94277.1"/>
    </source>
</evidence>
<keyword evidence="1" id="KW-0812">Transmembrane</keyword>
<evidence type="ECO:0000313" key="3">
    <source>
        <dbReference type="EMBL" id="RST57215.1"/>
    </source>
</evidence>
<gene>
    <name evidence="3" type="ORF">D5F11_023905</name>
    <name evidence="2" type="ORF">J6TS1_01470</name>
</gene>
<dbReference type="EMBL" id="QYTW02000039">
    <property type="protein sequence ID" value="RST57215.1"/>
    <property type="molecule type" value="Genomic_DNA"/>
</dbReference>
<evidence type="ECO:0000313" key="4">
    <source>
        <dbReference type="Proteomes" id="UP000287296"/>
    </source>
</evidence>
<comment type="caution">
    <text evidence="3">The sequence shown here is derived from an EMBL/GenBank/DDBJ whole genome shotgun (WGS) entry which is preliminary data.</text>
</comment>
<keyword evidence="5" id="KW-1185">Reference proteome</keyword>
<keyword evidence="1" id="KW-0472">Membrane</keyword>
<protein>
    <submittedName>
        <fullName evidence="3">Uncharacterized protein</fullName>
    </submittedName>
</protein>